<dbReference type="CDD" id="cd01823">
    <property type="entry name" value="SEST_like"/>
    <property type="match status" value="1"/>
</dbReference>
<proteinExistence type="predicted"/>
<evidence type="ECO:0000259" key="3">
    <source>
        <dbReference type="Pfam" id="PF13472"/>
    </source>
</evidence>
<dbReference type="Gene3D" id="3.40.50.1110">
    <property type="entry name" value="SGNH hydrolase"/>
    <property type="match status" value="1"/>
</dbReference>
<organism evidence="4 5">
    <name type="scientific">Streptomyces alanosinicus</name>
    <dbReference type="NCBI Taxonomy" id="68171"/>
    <lineage>
        <taxon>Bacteria</taxon>
        <taxon>Bacillati</taxon>
        <taxon>Actinomycetota</taxon>
        <taxon>Actinomycetes</taxon>
        <taxon>Kitasatosporales</taxon>
        <taxon>Streptomycetaceae</taxon>
        <taxon>Streptomyces</taxon>
    </lineage>
</organism>
<dbReference type="AlphaFoldDB" id="A0A918MIH7"/>
<gene>
    <name evidence="4" type="ORF">GCM10010339_94670</name>
</gene>
<evidence type="ECO:0000313" key="5">
    <source>
        <dbReference type="Proteomes" id="UP000655443"/>
    </source>
</evidence>
<feature type="disulfide bond" evidence="2">
    <location>
        <begin position="50"/>
        <end position="75"/>
    </location>
</feature>
<feature type="active site" evidence="1">
    <location>
        <position position="238"/>
    </location>
</feature>
<sequence length="260" mass="27419">MVYALSLGLAQAVTPAHARPGQPDHVHLRYTALGDSVATGAGAGPVSGDCYRSPGAYPVLWAAAHHPEQFVFAACAGATISDVITKQLSGITGHTTLVSITAGANDVGFDATKECVLADENTCLEGIARAEQTMDKNLPGKFGQLYRAVEARTARGARVVVLGYPRLYADRACPTGLLTQRELSALNAAMDHLDQVIESGTRTHPDVTFADVRPSFTGHGICSGHPWINSPPALTAYHPNAQGQRQGYLPALTATTDHRP</sequence>
<feature type="disulfide bond" evidence="2">
    <location>
        <begin position="173"/>
        <end position="222"/>
    </location>
</feature>
<dbReference type="InterPro" id="IPR013830">
    <property type="entry name" value="SGNH_hydro"/>
</dbReference>
<dbReference type="EMBL" id="BMVG01000110">
    <property type="protein sequence ID" value="GGW25085.1"/>
    <property type="molecule type" value="Genomic_DNA"/>
</dbReference>
<evidence type="ECO:0000256" key="2">
    <source>
        <dbReference type="PIRSR" id="PIRSR637460-2"/>
    </source>
</evidence>
<dbReference type="GO" id="GO:0004806">
    <property type="term" value="F:triacylglycerol lipase activity"/>
    <property type="evidence" value="ECO:0007669"/>
    <property type="project" value="TreeGrafter"/>
</dbReference>
<evidence type="ECO:0000313" key="4">
    <source>
        <dbReference type="EMBL" id="GGW25085.1"/>
    </source>
</evidence>
<keyword evidence="5" id="KW-1185">Reference proteome</keyword>
<reference evidence="4" key="2">
    <citation type="submission" date="2020-09" db="EMBL/GenBank/DDBJ databases">
        <authorList>
            <person name="Sun Q."/>
            <person name="Ohkuma M."/>
        </authorList>
    </citation>
    <scope>NUCLEOTIDE SEQUENCE</scope>
    <source>
        <strain evidence="4">JCM 4714</strain>
    </source>
</reference>
<accession>A0A918MIH7</accession>
<dbReference type="GO" id="GO:0019433">
    <property type="term" value="P:triglyceride catabolic process"/>
    <property type="evidence" value="ECO:0007669"/>
    <property type="project" value="TreeGrafter"/>
</dbReference>
<dbReference type="InterPro" id="IPR036514">
    <property type="entry name" value="SGNH_hydro_sf"/>
</dbReference>
<evidence type="ECO:0000256" key="1">
    <source>
        <dbReference type="PIRSR" id="PIRSR637460-1"/>
    </source>
</evidence>
<dbReference type="PANTHER" id="PTHR37981:SF1">
    <property type="entry name" value="SGNH HYDROLASE-TYPE ESTERASE DOMAIN-CONTAINING PROTEIN"/>
    <property type="match status" value="1"/>
</dbReference>
<keyword evidence="2" id="KW-1015">Disulfide bond</keyword>
<dbReference type="SUPFAM" id="SSF52266">
    <property type="entry name" value="SGNH hydrolase"/>
    <property type="match status" value="1"/>
</dbReference>
<dbReference type="Proteomes" id="UP000655443">
    <property type="component" value="Unassembled WGS sequence"/>
</dbReference>
<dbReference type="InterPro" id="IPR037460">
    <property type="entry name" value="SEST-like"/>
</dbReference>
<comment type="caution">
    <text evidence="4">The sequence shown here is derived from an EMBL/GenBank/DDBJ whole genome shotgun (WGS) entry which is preliminary data.</text>
</comment>
<dbReference type="PANTHER" id="PTHR37981">
    <property type="entry name" value="LIPASE 2"/>
    <property type="match status" value="1"/>
</dbReference>
<dbReference type="Pfam" id="PF13472">
    <property type="entry name" value="Lipase_GDSL_2"/>
    <property type="match status" value="1"/>
</dbReference>
<feature type="disulfide bond" evidence="2">
    <location>
        <begin position="115"/>
        <end position="123"/>
    </location>
</feature>
<dbReference type="RefSeq" id="WP_268252747.1">
    <property type="nucleotide sequence ID" value="NZ_BMVG01000110.1"/>
</dbReference>
<name>A0A918MIH7_9ACTN</name>
<feature type="active site" description="Nucleophile" evidence="1">
    <location>
        <position position="36"/>
    </location>
</feature>
<feature type="domain" description="SGNH hydrolase-type esterase" evidence="3">
    <location>
        <begin position="32"/>
        <end position="245"/>
    </location>
</feature>
<reference evidence="4" key="1">
    <citation type="journal article" date="2014" name="Int. J. Syst. Evol. Microbiol.">
        <title>Complete genome sequence of Corynebacterium casei LMG S-19264T (=DSM 44701T), isolated from a smear-ripened cheese.</title>
        <authorList>
            <consortium name="US DOE Joint Genome Institute (JGI-PGF)"/>
            <person name="Walter F."/>
            <person name="Albersmeier A."/>
            <person name="Kalinowski J."/>
            <person name="Ruckert C."/>
        </authorList>
    </citation>
    <scope>NUCLEOTIDE SEQUENCE</scope>
    <source>
        <strain evidence="4">JCM 4714</strain>
    </source>
</reference>
<protein>
    <submittedName>
        <fullName evidence="4">Lipase 1</fullName>
    </submittedName>
</protein>